<dbReference type="GO" id="GO:0008654">
    <property type="term" value="P:phospholipid biosynthetic process"/>
    <property type="evidence" value="ECO:0007669"/>
    <property type="project" value="InterPro"/>
</dbReference>
<dbReference type="InterPro" id="IPR043130">
    <property type="entry name" value="CDP-OH_PTrfase_TM_dom"/>
</dbReference>
<evidence type="ECO:0000256" key="1">
    <source>
        <dbReference type="ARBA" id="ARBA00022679"/>
    </source>
</evidence>
<keyword evidence="5" id="KW-1185">Reference proteome</keyword>
<accession>A0A4Q2T9Q9</accession>
<evidence type="ECO:0000313" key="4">
    <source>
        <dbReference type="EMBL" id="RYC15657.1"/>
    </source>
</evidence>
<dbReference type="Pfam" id="PF01066">
    <property type="entry name" value="CDP-OH_P_transf"/>
    <property type="match status" value="1"/>
</dbReference>
<protein>
    <submittedName>
        <fullName evidence="4">CDP-alcohol phosphatidyltransferase family protein</fullName>
    </submittedName>
</protein>
<dbReference type="GO" id="GO:0016780">
    <property type="term" value="F:phosphotransferase activity, for other substituted phosphate groups"/>
    <property type="evidence" value="ECO:0007669"/>
    <property type="project" value="InterPro"/>
</dbReference>
<gene>
    <name evidence="4" type="ORF">EUU22_08525</name>
</gene>
<feature type="transmembrane region" description="Helical" evidence="3">
    <location>
        <begin position="148"/>
        <end position="167"/>
    </location>
</feature>
<name>A0A4Q2T9Q9_9HYPH</name>
<dbReference type="InterPro" id="IPR000462">
    <property type="entry name" value="CDP-OH_P_trans"/>
</dbReference>
<feature type="transmembrane region" description="Helical" evidence="3">
    <location>
        <begin position="36"/>
        <end position="60"/>
    </location>
</feature>
<feature type="transmembrane region" description="Helical" evidence="3">
    <location>
        <begin position="173"/>
        <end position="193"/>
    </location>
</feature>
<dbReference type="Gene3D" id="1.20.120.1760">
    <property type="match status" value="1"/>
</dbReference>
<dbReference type="InterPro" id="IPR048254">
    <property type="entry name" value="CDP_ALCOHOL_P_TRANSF_CS"/>
</dbReference>
<sequence>MIDRHVLPLQKRILQPVANQVVKHGIHANVISLSGFAIGLSAVPLLAFGLYHQALLAILLNRLFDGLDGAVARAAGPTDRGAFIDIAFDFFFYAAIPIGFAIADPAVNALPAAILVSSFMGTGSSFLAFAVIAEKRGLTAADYPQKGIYYLGGLAEGAETIAVFVAMCLWPDHFPLIAFFYALMCLMTTVTRWHQGWVAFTQKNIDTNVRT</sequence>
<dbReference type="RefSeq" id="WP_129331598.1">
    <property type="nucleotide sequence ID" value="NZ_SDVB01000191.1"/>
</dbReference>
<keyword evidence="3" id="KW-1133">Transmembrane helix</keyword>
<keyword evidence="3" id="KW-0812">Transmembrane</keyword>
<keyword evidence="1 2" id="KW-0808">Transferase</keyword>
<dbReference type="PROSITE" id="PS00379">
    <property type="entry name" value="CDP_ALCOHOL_P_TRANSF"/>
    <property type="match status" value="1"/>
</dbReference>
<feature type="transmembrane region" description="Helical" evidence="3">
    <location>
        <begin position="81"/>
        <end position="103"/>
    </location>
</feature>
<evidence type="ECO:0000313" key="5">
    <source>
        <dbReference type="Proteomes" id="UP000291088"/>
    </source>
</evidence>
<comment type="caution">
    <text evidence="4">The sequence shown here is derived from an EMBL/GenBank/DDBJ whole genome shotgun (WGS) entry which is preliminary data.</text>
</comment>
<evidence type="ECO:0000256" key="3">
    <source>
        <dbReference type="SAM" id="Phobius"/>
    </source>
</evidence>
<feature type="transmembrane region" description="Helical" evidence="3">
    <location>
        <begin position="109"/>
        <end position="132"/>
    </location>
</feature>
<dbReference type="Proteomes" id="UP000291088">
    <property type="component" value="Unassembled WGS sequence"/>
</dbReference>
<dbReference type="AlphaFoldDB" id="A0A4Q2T9Q9"/>
<reference evidence="4 5" key="1">
    <citation type="submission" date="2019-01" db="EMBL/GenBank/DDBJ databases">
        <authorList>
            <person name="Deng T."/>
        </authorList>
    </citation>
    <scope>NUCLEOTIDE SEQUENCE [LARGE SCALE GENOMIC DNA]</scope>
    <source>
        <strain evidence="4 5">F8825</strain>
    </source>
</reference>
<dbReference type="GO" id="GO:0016020">
    <property type="term" value="C:membrane"/>
    <property type="evidence" value="ECO:0007669"/>
    <property type="project" value="InterPro"/>
</dbReference>
<dbReference type="EMBL" id="SDVB01000191">
    <property type="protein sequence ID" value="RYC15657.1"/>
    <property type="molecule type" value="Genomic_DNA"/>
</dbReference>
<proteinExistence type="inferred from homology"/>
<dbReference type="OrthoDB" id="9790577at2"/>
<organism evidence="4 5">
    <name type="scientific">Ciceribacter ferrooxidans</name>
    <dbReference type="NCBI Taxonomy" id="2509717"/>
    <lineage>
        <taxon>Bacteria</taxon>
        <taxon>Pseudomonadati</taxon>
        <taxon>Pseudomonadota</taxon>
        <taxon>Alphaproteobacteria</taxon>
        <taxon>Hyphomicrobiales</taxon>
        <taxon>Rhizobiaceae</taxon>
        <taxon>Ciceribacter</taxon>
    </lineage>
</organism>
<keyword evidence="3" id="KW-0472">Membrane</keyword>
<comment type="similarity">
    <text evidence="2">Belongs to the CDP-alcohol phosphatidyltransferase class-I family.</text>
</comment>
<evidence type="ECO:0000256" key="2">
    <source>
        <dbReference type="RuleBase" id="RU003750"/>
    </source>
</evidence>